<accession>A0A9K3D743</accession>
<dbReference type="AlphaFoldDB" id="A0A9K3D743"/>
<feature type="non-terminal residue" evidence="1">
    <location>
        <position position="1"/>
    </location>
</feature>
<gene>
    <name evidence="1" type="ORF">KIPB_012213</name>
</gene>
<evidence type="ECO:0000313" key="2">
    <source>
        <dbReference type="Proteomes" id="UP000265618"/>
    </source>
</evidence>
<sequence length="129" mass="14293">VATANDHKETEALEDQILCDERNATAHNPAANLSLQGEETEMKKRPREATMLITEHLFVSDFNTQTGFCNHPADMDAGSFWDHPQFLVWSVAGSKIKFEIGSTVEGTRIGFYIVEAGQQFPLSGVPEPK</sequence>
<evidence type="ECO:0000313" key="1">
    <source>
        <dbReference type="EMBL" id="GIQ89675.1"/>
    </source>
</evidence>
<dbReference type="EMBL" id="BDIP01005303">
    <property type="protein sequence ID" value="GIQ89675.1"/>
    <property type="molecule type" value="Genomic_DNA"/>
</dbReference>
<protein>
    <submittedName>
        <fullName evidence="1">Uncharacterized protein</fullName>
    </submittedName>
</protein>
<reference evidence="1 2" key="1">
    <citation type="journal article" date="2018" name="PLoS ONE">
        <title>The draft genome of Kipferlia bialata reveals reductive genome evolution in fornicate parasites.</title>
        <authorList>
            <person name="Tanifuji G."/>
            <person name="Takabayashi S."/>
            <person name="Kume K."/>
            <person name="Takagi M."/>
            <person name="Nakayama T."/>
            <person name="Kamikawa R."/>
            <person name="Inagaki Y."/>
            <person name="Hashimoto T."/>
        </authorList>
    </citation>
    <scope>NUCLEOTIDE SEQUENCE [LARGE SCALE GENOMIC DNA]</scope>
    <source>
        <strain evidence="1">NY0173</strain>
    </source>
</reference>
<proteinExistence type="predicted"/>
<organism evidence="1 2">
    <name type="scientific">Kipferlia bialata</name>
    <dbReference type="NCBI Taxonomy" id="797122"/>
    <lineage>
        <taxon>Eukaryota</taxon>
        <taxon>Metamonada</taxon>
        <taxon>Carpediemonas-like organisms</taxon>
        <taxon>Kipferlia</taxon>
    </lineage>
</organism>
<feature type="non-terminal residue" evidence="1">
    <location>
        <position position="129"/>
    </location>
</feature>
<dbReference type="Proteomes" id="UP000265618">
    <property type="component" value="Unassembled WGS sequence"/>
</dbReference>
<keyword evidence="2" id="KW-1185">Reference proteome</keyword>
<comment type="caution">
    <text evidence="1">The sequence shown here is derived from an EMBL/GenBank/DDBJ whole genome shotgun (WGS) entry which is preliminary data.</text>
</comment>
<name>A0A9K3D743_9EUKA</name>